<evidence type="ECO:0000313" key="2">
    <source>
        <dbReference type="EMBL" id="CAD8900096.1"/>
    </source>
</evidence>
<dbReference type="EMBL" id="HBFR01037482">
    <property type="protein sequence ID" value="CAD8900096.1"/>
    <property type="molecule type" value="Transcribed_RNA"/>
</dbReference>
<keyword evidence="1" id="KW-0732">Signal</keyword>
<accession>A0A7S1G0U9</accession>
<feature type="signal peptide" evidence="1">
    <location>
        <begin position="1"/>
        <end position="23"/>
    </location>
</feature>
<gene>
    <name evidence="2" type="ORF">CHYS00102_LOCUS27313</name>
</gene>
<organism evidence="2">
    <name type="scientific">Corethron hystrix</name>
    <dbReference type="NCBI Taxonomy" id="216773"/>
    <lineage>
        <taxon>Eukaryota</taxon>
        <taxon>Sar</taxon>
        <taxon>Stramenopiles</taxon>
        <taxon>Ochrophyta</taxon>
        <taxon>Bacillariophyta</taxon>
        <taxon>Coscinodiscophyceae</taxon>
        <taxon>Corethrophycidae</taxon>
        <taxon>Corethrales</taxon>
        <taxon>Corethraceae</taxon>
        <taxon>Corethron</taxon>
    </lineage>
</organism>
<evidence type="ECO:0000256" key="1">
    <source>
        <dbReference type="SAM" id="SignalP"/>
    </source>
</evidence>
<reference evidence="2" key="1">
    <citation type="submission" date="2021-01" db="EMBL/GenBank/DDBJ databases">
        <authorList>
            <person name="Corre E."/>
            <person name="Pelletier E."/>
            <person name="Niang G."/>
            <person name="Scheremetjew M."/>
            <person name="Finn R."/>
            <person name="Kale V."/>
            <person name="Holt S."/>
            <person name="Cochrane G."/>
            <person name="Meng A."/>
            <person name="Brown T."/>
            <person name="Cohen L."/>
        </authorList>
    </citation>
    <scope>NUCLEOTIDE SEQUENCE</scope>
    <source>
        <strain evidence="2">308</strain>
    </source>
</reference>
<name>A0A7S1G0U9_9STRA</name>
<dbReference type="AlphaFoldDB" id="A0A7S1G0U9"/>
<feature type="chain" id="PRO_5030856663" evidence="1">
    <location>
        <begin position="24"/>
        <end position="139"/>
    </location>
</feature>
<protein>
    <submittedName>
        <fullName evidence="2">Uncharacterized protein</fullName>
    </submittedName>
</protein>
<proteinExistence type="predicted"/>
<sequence length="139" mass="15890">MKGIATLKPILTVLLICVHDVEALGKPSFVSTRSCLVKSSTTLGISKELAKKLDENYYYQEHKKEIDEDFQNRILGYLDTHLPLGLDAVDLDADTITPTQRVRDTKLAMKDMSRYCRDRCLGECIEQGSYFPCVRLFRR</sequence>